<evidence type="ECO:0000259" key="5">
    <source>
        <dbReference type="PROSITE" id="PS50949"/>
    </source>
</evidence>
<evidence type="ECO:0000313" key="7">
    <source>
        <dbReference type="Proteomes" id="UP001242480"/>
    </source>
</evidence>
<dbReference type="InterPro" id="IPR008920">
    <property type="entry name" value="TF_FadR/GntR_C"/>
</dbReference>
<protein>
    <submittedName>
        <fullName evidence="6">DNA-binding GntR family transcriptional regulator</fullName>
    </submittedName>
</protein>
<keyword evidence="1" id="KW-0805">Transcription regulation</keyword>
<evidence type="ECO:0000313" key="6">
    <source>
        <dbReference type="EMBL" id="MDQ0468708.1"/>
    </source>
</evidence>
<keyword evidence="7" id="KW-1185">Reference proteome</keyword>
<evidence type="ECO:0000256" key="2">
    <source>
        <dbReference type="ARBA" id="ARBA00023125"/>
    </source>
</evidence>
<dbReference type="InterPro" id="IPR011711">
    <property type="entry name" value="GntR_C"/>
</dbReference>
<gene>
    <name evidence="6" type="ORF">QO011_001708</name>
</gene>
<comment type="caution">
    <text evidence="6">The sequence shown here is derived from an EMBL/GenBank/DDBJ whole genome shotgun (WGS) entry which is preliminary data.</text>
</comment>
<dbReference type="PANTHER" id="PTHR43537:SF49">
    <property type="entry name" value="TRANSCRIPTIONAL REGULATORY PROTEIN"/>
    <property type="match status" value="1"/>
</dbReference>
<accession>A0ABU0J366</accession>
<name>A0ABU0J366_9HYPH</name>
<dbReference type="SUPFAM" id="SSF46785">
    <property type="entry name" value="Winged helix' DNA-binding domain"/>
    <property type="match status" value="1"/>
</dbReference>
<reference evidence="6 7" key="1">
    <citation type="submission" date="2023-07" db="EMBL/GenBank/DDBJ databases">
        <title>Genomic Encyclopedia of Type Strains, Phase IV (KMG-IV): sequencing the most valuable type-strain genomes for metagenomic binning, comparative biology and taxonomic classification.</title>
        <authorList>
            <person name="Goeker M."/>
        </authorList>
    </citation>
    <scope>NUCLEOTIDE SEQUENCE [LARGE SCALE GENOMIC DNA]</scope>
    <source>
        <strain evidence="6 7">DSM 19619</strain>
    </source>
</reference>
<feature type="region of interest" description="Disordered" evidence="4">
    <location>
        <begin position="1"/>
        <end position="51"/>
    </location>
</feature>
<dbReference type="Pfam" id="PF07729">
    <property type="entry name" value="FCD"/>
    <property type="match status" value="1"/>
</dbReference>
<evidence type="ECO:0000256" key="4">
    <source>
        <dbReference type="SAM" id="MobiDB-lite"/>
    </source>
</evidence>
<dbReference type="SUPFAM" id="SSF48008">
    <property type="entry name" value="GntR ligand-binding domain-like"/>
    <property type="match status" value="1"/>
</dbReference>
<dbReference type="Proteomes" id="UP001242480">
    <property type="component" value="Unassembled WGS sequence"/>
</dbReference>
<dbReference type="Gene3D" id="1.20.120.530">
    <property type="entry name" value="GntR ligand-binding domain-like"/>
    <property type="match status" value="1"/>
</dbReference>
<evidence type="ECO:0000256" key="3">
    <source>
        <dbReference type="ARBA" id="ARBA00023163"/>
    </source>
</evidence>
<proteinExistence type="predicted"/>
<dbReference type="InterPro" id="IPR036390">
    <property type="entry name" value="WH_DNA-bd_sf"/>
</dbReference>
<dbReference type="EMBL" id="JAUSVX010000002">
    <property type="protein sequence ID" value="MDQ0468708.1"/>
    <property type="molecule type" value="Genomic_DNA"/>
</dbReference>
<dbReference type="Pfam" id="PF00392">
    <property type="entry name" value="GntR"/>
    <property type="match status" value="1"/>
</dbReference>
<dbReference type="Gene3D" id="1.10.10.10">
    <property type="entry name" value="Winged helix-like DNA-binding domain superfamily/Winged helix DNA-binding domain"/>
    <property type="match status" value="1"/>
</dbReference>
<sequence>MTNAETGDQAQRETADTGNRPPRKAGRPRGAGLAAVDATPRGQRARAAPSGHAGDIVLQLENEILNGRLPPGTKLDERALAEKFGVSRTPVREALHRLSASGLVALRARQGAQIVRLQVSDLLDAFFVVAELEAMAARLAARRIRPEERKVVEAWHLRCAEFDAAGDEDSFFRANTEFHSAIIEACHNRILQDQLRSARLLVAPYRYYATFRPGRMASSIPEHEAIMAAIFRGDGTAAGALMAAHVNLLGDTLSDVLHILEHRAATTG</sequence>
<organism evidence="6 7">
    <name type="scientific">Labrys wisconsinensis</name>
    <dbReference type="NCBI Taxonomy" id="425677"/>
    <lineage>
        <taxon>Bacteria</taxon>
        <taxon>Pseudomonadati</taxon>
        <taxon>Pseudomonadota</taxon>
        <taxon>Alphaproteobacteria</taxon>
        <taxon>Hyphomicrobiales</taxon>
        <taxon>Xanthobacteraceae</taxon>
        <taxon>Labrys</taxon>
    </lineage>
</organism>
<dbReference type="PRINTS" id="PR00035">
    <property type="entry name" value="HTHGNTR"/>
</dbReference>
<dbReference type="GO" id="GO:0003677">
    <property type="term" value="F:DNA binding"/>
    <property type="evidence" value="ECO:0007669"/>
    <property type="project" value="UniProtKB-KW"/>
</dbReference>
<dbReference type="InterPro" id="IPR000524">
    <property type="entry name" value="Tscrpt_reg_HTH_GntR"/>
</dbReference>
<dbReference type="SMART" id="SM00345">
    <property type="entry name" value="HTH_GNTR"/>
    <property type="match status" value="1"/>
</dbReference>
<dbReference type="PANTHER" id="PTHR43537">
    <property type="entry name" value="TRANSCRIPTIONAL REGULATOR, GNTR FAMILY"/>
    <property type="match status" value="1"/>
</dbReference>
<feature type="domain" description="HTH gntR-type" evidence="5">
    <location>
        <begin position="50"/>
        <end position="117"/>
    </location>
</feature>
<dbReference type="InterPro" id="IPR036388">
    <property type="entry name" value="WH-like_DNA-bd_sf"/>
</dbReference>
<keyword evidence="3" id="KW-0804">Transcription</keyword>
<keyword evidence="2 6" id="KW-0238">DNA-binding</keyword>
<evidence type="ECO:0000256" key="1">
    <source>
        <dbReference type="ARBA" id="ARBA00023015"/>
    </source>
</evidence>
<dbReference type="CDD" id="cd07377">
    <property type="entry name" value="WHTH_GntR"/>
    <property type="match status" value="1"/>
</dbReference>
<dbReference type="SMART" id="SM00895">
    <property type="entry name" value="FCD"/>
    <property type="match status" value="1"/>
</dbReference>
<dbReference type="PROSITE" id="PS50949">
    <property type="entry name" value="HTH_GNTR"/>
    <property type="match status" value="1"/>
</dbReference>
<dbReference type="RefSeq" id="WP_307270286.1">
    <property type="nucleotide sequence ID" value="NZ_JAUSVX010000002.1"/>
</dbReference>